<keyword evidence="5 6" id="KW-0269">Exonuclease</keyword>
<keyword evidence="6" id="KW-0255">Endonuclease</keyword>
<comment type="similarity">
    <text evidence="1 6">Belongs to the SbcD family.</text>
</comment>
<dbReference type="AlphaFoldDB" id="K9UEC8"/>
<dbReference type="CDD" id="cd00840">
    <property type="entry name" value="MPP_Mre11_N"/>
    <property type="match status" value="1"/>
</dbReference>
<dbReference type="eggNOG" id="COG0420">
    <property type="taxonomic scope" value="Bacteria"/>
</dbReference>
<dbReference type="InterPro" id="IPR029052">
    <property type="entry name" value="Metallo-depent_PP-like"/>
</dbReference>
<dbReference type="InterPro" id="IPR004843">
    <property type="entry name" value="Calcineurin-like_PHP"/>
</dbReference>
<evidence type="ECO:0000256" key="7">
    <source>
        <dbReference type="SAM" id="MobiDB-lite"/>
    </source>
</evidence>
<dbReference type="InterPro" id="IPR041796">
    <property type="entry name" value="Mre11_N"/>
</dbReference>
<evidence type="ECO:0000313" key="10">
    <source>
        <dbReference type="Proteomes" id="UP000010366"/>
    </source>
</evidence>
<dbReference type="STRING" id="1173020.Cha6605_2414"/>
<keyword evidence="10" id="KW-1185">Reference proteome</keyword>
<dbReference type="GO" id="GO:0004519">
    <property type="term" value="F:endonuclease activity"/>
    <property type="evidence" value="ECO:0007669"/>
    <property type="project" value="UniProtKB-KW"/>
</dbReference>
<dbReference type="InterPro" id="IPR004593">
    <property type="entry name" value="SbcD"/>
</dbReference>
<dbReference type="GO" id="GO:0008408">
    <property type="term" value="F:3'-5' exonuclease activity"/>
    <property type="evidence" value="ECO:0007669"/>
    <property type="project" value="InterPro"/>
</dbReference>
<evidence type="ECO:0000256" key="1">
    <source>
        <dbReference type="ARBA" id="ARBA00010555"/>
    </source>
</evidence>
<dbReference type="Proteomes" id="UP000010366">
    <property type="component" value="Chromosome"/>
</dbReference>
<keyword evidence="6" id="KW-0233">DNA recombination</keyword>
<feature type="domain" description="Calcineurin-like phosphoesterase" evidence="8">
    <location>
        <begin position="1"/>
        <end position="233"/>
    </location>
</feature>
<dbReference type="PATRIC" id="fig|1173020.3.peg.2747"/>
<dbReference type="HOGENOM" id="CLU_038682_0_0_3"/>
<accession>K9UEC8</accession>
<evidence type="ECO:0000313" key="9">
    <source>
        <dbReference type="EMBL" id="AFY93472.1"/>
    </source>
</evidence>
<organism evidence="9 10">
    <name type="scientific">Chamaesiphon minutus (strain ATCC 27169 / PCC 6605)</name>
    <dbReference type="NCBI Taxonomy" id="1173020"/>
    <lineage>
        <taxon>Bacteria</taxon>
        <taxon>Bacillati</taxon>
        <taxon>Cyanobacteriota</taxon>
        <taxon>Cyanophyceae</taxon>
        <taxon>Gomontiellales</taxon>
        <taxon>Chamaesiphonaceae</taxon>
        <taxon>Chamaesiphon</taxon>
    </lineage>
</organism>
<comment type="subunit">
    <text evidence="6">Heterodimer of SbcC and SbcD.</text>
</comment>
<gene>
    <name evidence="6" type="primary">sbcD</name>
    <name evidence="9" type="ORF">Cha6605_2414</name>
</gene>
<dbReference type="Gene3D" id="3.60.21.10">
    <property type="match status" value="1"/>
</dbReference>
<name>K9UEC8_CHAP6</name>
<evidence type="ECO:0000256" key="6">
    <source>
        <dbReference type="RuleBase" id="RU363069"/>
    </source>
</evidence>
<dbReference type="PANTHER" id="PTHR30337:SF0">
    <property type="entry name" value="NUCLEASE SBCCD SUBUNIT D"/>
    <property type="match status" value="1"/>
</dbReference>
<protein>
    <recommendedName>
        <fullName evidence="2 6">Nuclease SbcCD subunit D</fullName>
    </recommendedName>
</protein>
<evidence type="ECO:0000256" key="2">
    <source>
        <dbReference type="ARBA" id="ARBA00013365"/>
    </source>
</evidence>
<evidence type="ECO:0000256" key="3">
    <source>
        <dbReference type="ARBA" id="ARBA00022722"/>
    </source>
</evidence>
<feature type="compositionally biased region" description="Low complexity" evidence="7">
    <location>
        <begin position="426"/>
        <end position="440"/>
    </location>
</feature>
<sequence length="469" mass="50984">MKILHLSDIHMGGGFAHGKIDPETGLNTRFQDFVKSLSTAIDKALAEPVDLVLFGGDAFPDATPAPYIQQAFALQFYRLVDANIPAVLLVGNHDQHSQGQGGASLSIYRSLGVPGTIVGDSIDTHIINTRSGAIQILTLPWINRSTLLTREIAENLSMLEVNQLLLDRLQPALEGEIRKLNPDIPTVVLAHLMADNATLGAEKFLAVGRGFTIPLSFLTRSCFDYVALGHVHRHQNLNKTNDPAVVYPGSIERVDFSEEKEEKGYVLVTIEPTVQPASKSFETTWEFCPLPVRTFRTIKVDVSKSEQPQADILAAIAKVDITDVVVRLIYQLSPDRVDQISSAVIHEALSAAHHYTIQAELVSQLSQPRLPELGCSVGDPMVALSTYLDNRPDLKDIATAMIAAANELLSGDDLGSLPRDSVLLDIESSTDTPTPESSIEISSDLETTDSNKSIPKSKSKKADGQLTLL</sequence>
<dbReference type="NCBIfam" id="TIGR00619">
    <property type="entry name" value="sbcd"/>
    <property type="match status" value="1"/>
</dbReference>
<dbReference type="EMBL" id="CP003600">
    <property type="protein sequence ID" value="AFY93472.1"/>
    <property type="molecule type" value="Genomic_DNA"/>
</dbReference>
<dbReference type="KEGG" id="cmp:Cha6605_2414"/>
<dbReference type="PANTHER" id="PTHR30337">
    <property type="entry name" value="COMPONENT OF ATP-DEPENDENT DSDNA EXONUCLEASE"/>
    <property type="match status" value="1"/>
</dbReference>
<feature type="region of interest" description="Disordered" evidence="7">
    <location>
        <begin position="426"/>
        <end position="469"/>
    </location>
</feature>
<keyword evidence="4 6" id="KW-0378">Hydrolase</keyword>
<comment type="function">
    <text evidence="6">SbcCD cleaves DNA hairpin structures. These structures can inhibit DNA replication and are intermediates in certain DNA recombination reactions. The complex acts as a 3'-&gt;5' double strand exonuclease that can open hairpins. It also has a 5' single-strand endonuclease activity.</text>
</comment>
<keyword evidence="3 6" id="KW-0540">Nuclease</keyword>
<dbReference type="Pfam" id="PF00149">
    <property type="entry name" value="Metallophos"/>
    <property type="match status" value="1"/>
</dbReference>
<dbReference type="GO" id="GO:0006260">
    <property type="term" value="P:DNA replication"/>
    <property type="evidence" value="ECO:0007669"/>
    <property type="project" value="UniProtKB-KW"/>
</dbReference>
<evidence type="ECO:0000259" key="8">
    <source>
        <dbReference type="Pfam" id="PF00149"/>
    </source>
</evidence>
<dbReference type="SUPFAM" id="SSF56300">
    <property type="entry name" value="Metallo-dependent phosphatases"/>
    <property type="match status" value="1"/>
</dbReference>
<reference evidence="9 10" key="1">
    <citation type="submission" date="2012-05" db="EMBL/GenBank/DDBJ databases">
        <title>Finished chromosome of genome of Chamaesiphon sp. PCC 6605.</title>
        <authorList>
            <consortium name="US DOE Joint Genome Institute"/>
            <person name="Gugger M."/>
            <person name="Coursin T."/>
            <person name="Rippka R."/>
            <person name="Tandeau De Marsac N."/>
            <person name="Huntemann M."/>
            <person name="Wei C.-L."/>
            <person name="Han J."/>
            <person name="Detter J.C."/>
            <person name="Han C."/>
            <person name="Tapia R."/>
            <person name="Chen A."/>
            <person name="Kyrpides N."/>
            <person name="Mavromatis K."/>
            <person name="Markowitz V."/>
            <person name="Szeto E."/>
            <person name="Ivanova N."/>
            <person name="Pagani I."/>
            <person name="Pati A."/>
            <person name="Goodwin L."/>
            <person name="Nordberg H.P."/>
            <person name="Cantor M.N."/>
            <person name="Hua S.X."/>
            <person name="Woyke T."/>
            <person name="Kerfeld C.A."/>
        </authorList>
    </citation>
    <scope>NUCLEOTIDE SEQUENCE [LARGE SCALE GENOMIC DNA]</scope>
    <source>
        <strain evidence="10">ATCC 27169 / PCC 6605</strain>
    </source>
</reference>
<keyword evidence="6" id="KW-0235">DNA replication</keyword>
<dbReference type="GO" id="GO:0006310">
    <property type="term" value="P:DNA recombination"/>
    <property type="evidence" value="ECO:0007669"/>
    <property type="project" value="UniProtKB-KW"/>
</dbReference>
<proteinExistence type="inferred from homology"/>
<evidence type="ECO:0000256" key="4">
    <source>
        <dbReference type="ARBA" id="ARBA00022801"/>
    </source>
</evidence>
<dbReference type="InterPro" id="IPR050535">
    <property type="entry name" value="DNA_Repair-Maintenance_Comp"/>
</dbReference>
<evidence type="ECO:0000256" key="5">
    <source>
        <dbReference type="ARBA" id="ARBA00022839"/>
    </source>
</evidence>